<proteinExistence type="inferred from homology"/>
<sequence length="414" mass="49187">FVNKNNYFSQSIKKIKSINVFRLKLFFISSLIIFSVVIILVLYCSKYINNYSKFDQENNVLKQIIVFPRGGDDLKFNQPWELPKRKIYKNIEELIRINNNKANYITGDFTYSPGLGNLMFQYAALRILAERENAYLLLPYDCKLRRAFNLDEKVLFIEAKFLQNLIEENEAINIFEPLKFYKLEKITIDCCKYIPKFEYKINFTQNVQNIAIVNGYFQSFRYFHFKYSQLIAKNFNFIEGIKERAKIILNKILIENNKSINTSLLIGIHVRHGIDLTMHQRNQRYGHKVATVDYYKNAMKYFIKNKNNTKIIFLIVSDNISWAKRNIKIAEKNERISNVYYTSHYREIDMAILSKCNHLIISTGTFSWWSAYLLQLRINNAQILYFGDWPKSGSLLEKIVEKKDYFLPSWIMIK</sequence>
<keyword evidence="3" id="KW-0812">Transmembrane</keyword>
<keyword evidence="3" id="KW-0333">Golgi apparatus</keyword>
<comment type="similarity">
    <text evidence="3">Belongs to the glycosyltransferase 11 family.</text>
</comment>
<protein>
    <recommendedName>
        <fullName evidence="3">L-Fucosyltransferase</fullName>
        <ecNumber evidence="3">2.4.1.-</ecNumber>
    </recommendedName>
</protein>
<dbReference type="InterPro" id="IPR002516">
    <property type="entry name" value="Glyco_trans_11"/>
</dbReference>
<dbReference type="GO" id="GO:0008107">
    <property type="term" value="F:galactoside 2-alpha-L-fucosyltransferase activity"/>
    <property type="evidence" value="ECO:0007669"/>
    <property type="project" value="InterPro"/>
</dbReference>
<comment type="caution">
    <text evidence="4">The sequence shown here is derived from an EMBL/GenBank/DDBJ whole genome shotgun (WGS) entry which is preliminary data.</text>
</comment>
<keyword evidence="3" id="KW-1133">Transmembrane helix</keyword>
<evidence type="ECO:0000256" key="2">
    <source>
        <dbReference type="ARBA" id="ARBA00022679"/>
    </source>
</evidence>
<accession>A0A8S9ZED8</accession>
<keyword evidence="3" id="KW-0325">Glycoprotein</keyword>
<dbReference type="Proteomes" id="UP000605970">
    <property type="component" value="Unassembled WGS sequence"/>
</dbReference>
<evidence type="ECO:0000256" key="3">
    <source>
        <dbReference type="RuleBase" id="RU363129"/>
    </source>
</evidence>
<dbReference type="Pfam" id="PF01531">
    <property type="entry name" value="Glyco_transf_11"/>
    <property type="match status" value="1"/>
</dbReference>
<dbReference type="PANTHER" id="PTHR11927:SF9">
    <property type="entry name" value="L-FUCOSYLTRANSFERASE"/>
    <property type="match status" value="1"/>
</dbReference>
<organism evidence="4 5">
    <name type="scientific">Meloidogyne graminicola</name>
    <dbReference type="NCBI Taxonomy" id="189291"/>
    <lineage>
        <taxon>Eukaryota</taxon>
        <taxon>Metazoa</taxon>
        <taxon>Ecdysozoa</taxon>
        <taxon>Nematoda</taxon>
        <taxon>Chromadorea</taxon>
        <taxon>Rhabditida</taxon>
        <taxon>Tylenchina</taxon>
        <taxon>Tylenchomorpha</taxon>
        <taxon>Tylenchoidea</taxon>
        <taxon>Meloidogynidae</taxon>
        <taxon>Meloidogyninae</taxon>
        <taxon>Meloidogyne</taxon>
    </lineage>
</organism>
<comment type="subcellular location">
    <subcellularLocation>
        <location evidence="3">Golgi apparatus</location>
        <location evidence="3">Golgi stack membrane</location>
        <topology evidence="3">Single-pass type II membrane protein</topology>
    </subcellularLocation>
</comment>
<evidence type="ECO:0000256" key="1">
    <source>
        <dbReference type="ARBA" id="ARBA00022676"/>
    </source>
</evidence>
<dbReference type="EMBL" id="JABEBT010000129">
    <property type="protein sequence ID" value="KAF7630829.1"/>
    <property type="molecule type" value="Genomic_DNA"/>
</dbReference>
<dbReference type="PANTHER" id="PTHR11927">
    <property type="entry name" value="GALACTOSIDE 2-L-FUCOSYLTRANSFERASE"/>
    <property type="match status" value="1"/>
</dbReference>
<evidence type="ECO:0000313" key="4">
    <source>
        <dbReference type="EMBL" id="KAF7630829.1"/>
    </source>
</evidence>
<keyword evidence="3" id="KW-0472">Membrane</keyword>
<feature type="non-terminal residue" evidence="4">
    <location>
        <position position="414"/>
    </location>
</feature>
<dbReference type="GO" id="GO:0032580">
    <property type="term" value="C:Golgi cisterna membrane"/>
    <property type="evidence" value="ECO:0007669"/>
    <property type="project" value="UniProtKB-SubCell"/>
</dbReference>
<keyword evidence="2 3" id="KW-0808">Transferase</keyword>
<evidence type="ECO:0000313" key="5">
    <source>
        <dbReference type="Proteomes" id="UP000605970"/>
    </source>
</evidence>
<keyword evidence="1 3" id="KW-0328">Glycosyltransferase</keyword>
<dbReference type="EC" id="2.4.1.-" evidence="3"/>
<gene>
    <name evidence="4" type="ORF">Mgra_00008927</name>
</gene>
<dbReference type="Gene3D" id="3.40.50.11350">
    <property type="match status" value="1"/>
</dbReference>
<keyword evidence="5" id="KW-1185">Reference proteome</keyword>
<dbReference type="OrthoDB" id="4327079at2759"/>
<dbReference type="GO" id="GO:0005975">
    <property type="term" value="P:carbohydrate metabolic process"/>
    <property type="evidence" value="ECO:0007669"/>
    <property type="project" value="InterPro"/>
</dbReference>
<name>A0A8S9ZED8_9BILA</name>
<feature type="transmembrane region" description="Helical" evidence="3">
    <location>
        <begin position="21"/>
        <end position="43"/>
    </location>
</feature>
<reference evidence="4" key="1">
    <citation type="journal article" date="2020" name="Ecol. Evol.">
        <title>Genome structure and content of the rice root-knot nematode (Meloidogyne graminicola).</title>
        <authorList>
            <person name="Phan N.T."/>
            <person name="Danchin E.G.J."/>
            <person name="Klopp C."/>
            <person name="Perfus-Barbeoch L."/>
            <person name="Kozlowski D.K."/>
            <person name="Koutsovoulos G.D."/>
            <person name="Lopez-Roques C."/>
            <person name="Bouchez O."/>
            <person name="Zahm M."/>
            <person name="Besnard G."/>
            <person name="Bellafiore S."/>
        </authorList>
    </citation>
    <scope>NUCLEOTIDE SEQUENCE</scope>
    <source>
        <strain evidence="4">VN-18</strain>
    </source>
</reference>
<comment type="pathway">
    <text evidence="3">Protein modification; protein glycosylation.</text>
</comment>
<keyword evidence="3" id="KW-0735">Signal-anchor</keyword>
<dbReference type="AlphaFoldDB" id="A0A8S9ZED8"/>
<dbReference type="CDD" id="cd11301">
    <property type="entry name" value="Fut1_Fut2_like"/>
    <property type="match status" value="1"/>
</dbReference>